<keyword evidence="2" id="KW-1185">Reference proteome</keyword>
<dbReference type="PANTHER" id="PTHR33112">
    <property type="entry name" value="DOMAIN PROTEIN, PUTATIVE-RELATED"/>
    <property type="match status" value="1"/>
</dbReference>
<gene>
    <name evidence="1" type="ORF">B0T16DRAFT_423633</name>
</gene>
<dbReference type="EMBL" id="JAULSV010000007">
    <property type="protein sequence ID" value="KAK0639725.1"/>
    <property type="molecule type" value="Genomic_DNA"/>
</dbReference>
<evidence type="ECO:0000313" key="2">
    <source>
        <dbReference type="Proteomes" id="UP001174936"/>
    </source>
</evidence>
<dbReference type="Proteomes" id="UP001174936">
    <property type="component" value="Unassembled WGS sequence"/>
</dbReference>
<name>A0AA40CIK9_9PEZI</name>
<organism evidence="1 2">
    <name type="scientific">Cercophora newfieldiana</name>
    <dbReference type="NCBI Taxonomy" id="92897"/>
    <lineage>
        <taxon>Eukaryota</taxon>
        <taxon>Fungi</taxon>
        <taxon>Dikarya</taxon>
        <taxon>Ascomycota</taxon>
        <taxon>Pezizomycotina</taxon>
        <taxon>Sordariomycetes</taxon>
        <taxon>Sordariomycetidae</taxon>
        <taxon>Sordariales</taxon>
        <taxon>Lasiosphaeriaceae</taxon>
        <taxon>Cercophora</taxon>
    </lineage>
</organism>
<protein>
    <submittedName>
        <fullName evidence="1">Uncharacterized protein</fullName>
    </submittedName>
</protein>
<dbReference type="AlphaFoldDB" id="A0AA40CIK9"/>
<sequence length="122" mass="13852">MAGDKLVALAGVAERIIASHGGEQYLAGLWRSANLLWRVDITCWPYPRPSESRAPTWSWASIDSEIRSWSWNWPESKYPDISFMASLVGIAIIAHPKDYHKTGKVYGSRLEMRGRLKKVPRP</sequence>
<dbReference type="PANTHER" id="PTHR33112:SF16">
    <property type="entry name" value="HETEROKARYON INCOMPATIBILITY DOMAIN-CONTAINING PROTEIN"/>
    <property type="match status" value="1"/>
</dbReference>
<proteinExistence type="predicted"/>
<comment type="caution">
    <text evidence="1">The sequence shown here is derived from an EMBL/GenBank/DDBJ whole genome shotgun (WGS) entry which is preliminary data.</text>
</comment>
<reference evidence="1" key="1">
    <citation type="submission" date="2023-06" db="EMBL/GenBank/DDBJ databases">
        <title>Genome-scale phylogeny and comparative genomics of the fungal order Sordariales.</title>
        <authorList>
            <consortium name="Lawrence Berkeley National Laboratory"/>
            <person name="Hensen N."/>
            <person name="Bonometti L."/>
            <person name="Westerberg I."/>
            <person name="Brannstrom I.O."/>
            <person name="Guillou S."/>
            <person name="Cros-Aarteil S."/>
            <person name="Calhoun S."/>
            <person name="Haridas S."/>
            <person name="Kuo A."/>
            <person name="Mondo S."/>
            <person name="Pangilinan J."/>
            <person name="Riley R."/>
            <person name="Labutti K."/>
            <person name="Andreopoulos B."/>
            <person name="Lipzen A."/>
            <person name="Chen C."/>
            <person name="Yanf M."/>
            <person name="Daum C."/>
            <person name="Ng V."/>
            <person name="Clum A."/>
            <person name="Steindorff A."/>
            <person name="Ohm R."/>
            <person name="Martin F."/>
            <person name="Silar P."/>
            <person name="Natvig D."/>
            <person name="Lalanne C."/>
            <person name="Gautier V."/>
            <person name="Ament-Velasquez S.L."/>
            <person name="Kruys A."/>
            <person name="Hutchinson M.I."/>
            <person name="Powell A.J."/>
            <person name="Barry K."/>
            <person name="Miller A.N."/>
            <person name="Grigoriev I.V."/>
            <person name="Debuchy R."/>
            <person name="Gladieux P."/>
            <person name="Thoren M.H."/>
            <person name="Johannesson H."/>
        </authorList>
    </citation>
    <scope>NUCLEOTIDE SEQUENCE</scope>
    <source>
        <strain evidence="1">SMH2532-1</strain>
    </source>
</reference>
<evidence type="ECO:0000313" key="1">
    <source>
        <dbReference type="EMBL" id="KAK0639725.1"/>
    </source>
</evidence>
<accession>A0AA40CIK9</accession>